<evidence type="ECO:0000259" key="4">
    <source>
        <dbReference type="PROSITE" id="PS50987"/>
    </source>
</evidence>
<dbReference type="PRINTS" id="PR00778">
    <property type="entry name" value="HTHARSR"/>
</dbReference>
<reference evidence="5 6" key="1">
    <citation type="submission" date="2016-10" db="EMBL/GenBank/DDBJ databases">
        <authorList>
            <person name="de Groot N.N."/>
        </authorList>
    </citation>
    <scope>NUCLEOTIDE SEQUENCE [LARGE SCALE GENOMIC DNA]</scope>
    <source>
        <strain evidence="5 6">DSM 23042</strain>
    </source>
</reference>
<evidence type="ECO:0000313" key="6">
    <source>
        <dbReference type="Proteomes" id="UP000198885"/>
    </source>
</evidence>
<dbReference type="PANTHER" id="PTHR43132">
    <property type="entry name" value="ARSENICAL RESISTANCE OPERON REPRESSOR ARSR-RELATED"/>
    <property type="match status" value="1"/>
</dbReference>
<dbReference type="CDD" id="cd00090">
    <property type="entry name" value="HTH_ARSR"/>
    <property type="match status" value="1"/>
</dbReference>
<dbReference type="NCBIfam" id="NF033788">
    <property type="entry name" value="HTH_metalloreg"/>
    <property type="match status" value="1"/>
</dbReference>
<protein>
    <submittedName>
        <fullName evidence="5">DNA-binding transcriptional regulator, ArsR family</fullName>
    </submittedName>
</protein>
<dbReference type="STRING" id="641238.SAMN04490244_104295"/>
<dbReference type="PROSITE" id="PS50987">
    <property type="entry name" value="HTH_ARSR_2"/>
    <property type="match status" value="1"/>
</dbReference>
<dbReference type="AlphaFoldDB" id="A0A1H9TP37"/>
<name>A0A1H9TP37_9RHOB</name>
<evidence type="ECO:0000256" key="1">
    <source>
        <dbReference type="ARBA" id="ARBA00023015"/>
    </source>
</evidence>
<organism evidence="5 6">
    <name type="scientific">Tranquillimonas rosea</name>
    <dbReference type="NCBI Taxonomy" id="641238"/>
    <lineage>
        <taxon>Bacteria</taxon>
        <taxon>Pseudomonadati</taxon>
        <taxon>Pseudomonadota</taxon>
        <taxon>Alphaproteobacteria</taxon>
        <taxon>Rhodobacterales</taxon>
        <taxon>Roseobacteraceae</taxon>
        <taxon>Tranquillimonas</taxon>
    </lineage>
</organism>
<dbReference type="PANTHER" id="PTHR43132:SF2">
    <property type="entry name" value="ARSENICAL RESISTANCE OPERON REPRESSOR ARSR-RELATED"/>
    <property type="match status" value="1"/>
</dbReference>
<dbReference type="GO" id="GO:0003677">
    <property type="term" value="F:DNA binding"/>
    <property type="evidence" value="ECO:0007669"/>
    <property type="project" value="UniProtKB-KW"/>
</dbReference>
<dbReference type="SMART" id="SM00418">
    <property type="entry name" value="HTH_ARSR"/>
    <property type="match status" value="1"/>
</dbReference>
<dbReference type="EMBL" id="FOGU01000004">
    <property type="protein sequence ID" value="SER98875.1"/>
    <property type="molecule type" value="Genomic_DNA"/>
</dbReference>
<feature type="domain" description="HTH arsR-type" evidence="4">
    <location>
        <begin position="8"/>
        <end position="102"/>
    </location>
</feature>
<keyword evidence="1" id="KW-0805">Transcription regulation</keyword>
<evidence type="ECO:0000313" key="5">
    <source>
        <dbReference type="EMBL" id="SER98875.1"/>
    </source>
</evidence>
<dbReference type="InterPro" id="IPR011991">
    <property type="entry name" value="ArsR-like_HTH"/>
</dbReference>
<dbReference type="SUPFAM" id="SSF46785">
    <property type="entry name" value="Winged helix' DNA-binding domain"/>
    <property type="match status" value="1"/>
</dbReference>
<dbReference type="RefSeq" id="WP_235859826.1">
    <property type="nucleotide sequence ID" value="NZ_CBDDGO010000004.1"/>
</dbReference>
<accession>A0A1H9TP37</accession>
<keyword evidence="2 5" id="KW-0238">DNA-binding</keyword>
<dbReference type="InterPro" id="IPR036388">
    <property type="entry name" value="WH-like_DNA-bd_sf"/>
</dbReference>
<dbReference type="InterPro" id="IPR051011">
    <property type="entry name" value="Metal_resp_trans_reg"/>
</dbReference>
<evidence type="ECO:0000256" key="2">
    <source>
        <dbReference type="ARBA" id="ARBA00023125"/>
    </source>
</evidence>
<gene>
    <name evidence="5" type="ORF">SAMN04490244_104295</name>
</gene>
<dbReference type="InterPro" id="IPR001845">
    <property type="entry name" value="HTH_ArsR_DNA-bd_dom"/>
</dbReference>
<proteinExistence type="predicted"/>
<dbReference type="InterPro" id="IPR036390">
    <property type="entry name" value="WH_DNA-bd_sf"/>
</dbReference>
<dbReference type="GO" id="GO:0003700">
    <property type="term" value="F:DNA-binding transcription factor activity"/>
    <property type="evidence" value="ECO:0007669"/>
    <property type="project" value="InterPro"/>
</dbReference>
<evidence type="ECO:0000256" key="3">
    <source>
        <dbReference type="ARBA" id="ARBA00023163"/>
    </source>
</evidence>
<keyword evidence="6" id="KW-1185">Reference proteome</keyword>
<dbReference type="Gene3D" id="1.10.10.10">
    <property type="entry name" value="Winged helix-like DNA-binding domain superfamily/Winged helix DNA-binding domain"/>
    <property type="match status" value="1"/>
</dbReference>
<keyword evidence="3" id="KW-0804">Transcription</keyword>
<sequence>MAERNIEALEEKAHHVAERLGMLANPRRLLILCRLAEGESSVGKLQETLDLGQSALSQHLAKLRAAGMVSTRRSGQTVYYRIEDPEVRAIMAALYDTFCGDG</sequence>
<dbReference type="Proteomes" id="UP000198885">
    <property type="component" value="Unassembled WGS sequence"/>
</dbReference>
<dbReference type="Pfam" id="PF01022">
    <property type="entry name" value="HTH_5"/>
    <property type="match status" value="1"/>
</dbReference>